<dbReference type="InterPro" id="IPR031660">
    <property type="entry name" value="TOPRIM_C"/>
</dbReference>
<dbReference type="Proteomes" id="UP000711488">
    <property type="component" value="Unassembled WGS sequence"/>
</dbReference>
<evidence type="ECO:0000256" key="7">
    <source>
        <dbReference type="ARBA" id="ARBA00022840"/>
    </source>
</evidence>
<dbReference type="InterPro" id="IPR002205">
    <property type="entry name" value="Topo_IIA_dom_A"/>
</dbReference>
<keyword evidence="10" id="KW-0413">Isomerase</keyword>
<keyword evidence="9 11" id="KW-0238">DNA-binding</keyword>
<evidence type="ECO:0000256" key="10">
    <source>
        <dbReference type="ARBA" id="ARBA00023235"/>
    </source>
</evidence>
<dbReference type="PANTHER" id="PTHR10169:SF38">
    <property type="entry name" value="DNA TOPOISOMERASE 2"/>
    <property type="match status" value="1"/>
</dbReference>
<dbReference type="PROSITE" id="PS52040">
    <property type="entry name" value="TOPO_IIA"/>
    <property type="match status" value="1"/>
</dbReference>
<dbReference type="OrthoDB" id="276498at2759"/>
<evidence type="ECO:0000256" key="2">
    <source>
        <dbReference type="ARBA" id="ARBA00001913"/>
    </source>
</evidence>
<comment type="cofactor">
    <cofactor evidence="3">
        <name>Mg(2+)</name>
        <dbReference type="ChEBI" id="CHEBI:18420"/>
    </cofactor>
</comment>
<keyword evidence="7" id="KW-0067">ATP-binding</keyword>
<dbReference type="InterPro" id="IPR001154">
    <property type="entry name" value="TopoII_euk"/>
</dbReference>
<reference evidence="14" key="3">
    <citation type="submission" date="2019-06" db="EMBL/GenBank/DDBJ databases">
        <authorList>
            <person name="Poynton C."/>
            <person name="Hasenbein S."/>
            <person name="Benoit J.B."/>
            <person name="Sepulveda M.S."/>
            <person name="Poelchau M.F."/>
            <person name="Murali S.C."/>
            <person name="Chen S."/>
            <person name="Glastad K.M."/>
            <person name="Werren J.H."/>
            <person name="Vineis J.H."/>
            <person name="Bowen J.L."/>
            <person name="Friedrich M."/>
            <person name="Jones J."/>
            <person name="Robertson H.M."/>
            <person name="Feyereisen R."/>
            <person name="Mechler-Hickson A."/>
            <person name="Mathers N."/>
            <person name="Lee C.E."/>
            <person name="Colbourne J.K."/>
            <person name="Biales A."/>
            <person name="Johnston J.S."/>
            <person name="Wellborn G.A."/>
            <person name="Rosendale A.J."/>
            <person name="Cridge A.G."/>
            <person name="Munoz-Torres M.C."/>
            <person name="Bain P.A."/>
            <person name="Manny A.R."/>
            <person name="Major K.M."/>
            <person name="Lambert F.N."/>
            <person name="Vulpe C.D."/>
            <person name="Tuck P."/>
            <person name="Blalock B.J."/>
            <person name="Lin Y.-Y."/>
            <person name="Smith M.E."/>
            <person name="Ochoa-Acuna H."/>
            <person name="Chen M.-J.M."/>
            <person name="Childers C.P."/>
            <person name="Qu J."/>
            <person name="Dugan S."/>
            <person name="Lee S.L."/>
            <person name="Chao H."/>
            <person name="Dinh H."/>
            <person name="Han Y."/>
            <person name="Doddapaneni H."/>
            <person name="Worley K.C."/>
            <person name="Muzny D.M."/>
            <person name="Gibbs R.A."/>
            <person name="Richards S."/>
        </authorList>
    </citation>
    <scope>NUCLEOTIDE SEQUENCE</scope>
    <source>
        <strain evidence="14">HAZT.00-mixed</strain>
        <tissue evidence="14">Whole organism</tissue>
    </source>
</reference>
<dbReference type="GO" id="GO:0005634">
    <property type="term" value="C:nucleus"/>
    <property type="evidence" value="ECO:0007669"/>
    <property type="project" value="TreeGrafter"/>
</dbReference>
<evidence type="ECO:0000256" key="5">
    <source>
        <dbReference type="ARBA" id="ARBA00012895"/>
    </source>
</evidence>
<reference evidence="14" key="2">
    <citation type="journal article" date="2018" name="Environ. Sci. Technol.">
        <title>The Toxicogenome of Hyalella azteca: A Model for Sediment Ecotoxicology and Evolutionary Toxicology.</title>
        <authorList>
            <person name="Poynton H.C."/>
            <person name="Hasenbein S."/>
            <person name="Benoit J.B."/>
            <person name="Sepulveda M.S."/>
            <person name="Poelchau M.F."/>
            <person name="Hughes D.S.T."/>
            <person name="Murali S.C."/>
            <person name="Chen S."/>
            <person name="Glastad K.M."/>
            <person name="Goodisman M.A.D."/>
            <person name="Werren J.H."/>
            <person name="Vineis J.H."/>
            <person name="Bowen J.L."/>
            <person name="Friedrich M."/>
            <person name="Jones J."/>
            <person name="Robertson H.M."/>
            <person name="Feyereisen R."/>
            <person name="Mechler-Hickson A."/>
            <person name="Mathers N."/>
            <person name="Lee C.E."/>
            <person name="Colbourne J.K."/>
            <person name="Biales A."/>
            <person name="Johnston J.S."/>
            <person name="Wellborn G.A."/>
            <person name="Rosendale A.J."/>
            <person name="Cridge A.G."/>
            <person name="Munoz-Torres M.C."/>
            <person name="Bain P.A."/>
            <person name="Manny A.R."/>
            <person name="Major K.M."/>
            <person name="Lambert F.N."/>
            <person name="Vulpe C.D."/>
            <person name="Tuck P."/>
            <person name="Blalock B.J."/>
            <person name="Lin Y.Y."/>
            <person name="Smith M.E."/>
            <person name="Ochoa-Acuna H."/>
            <person name="Chen M.M."/>
            <person name="Childers C.P."/>
            <person name="Qu J."/>
            <person name="Dugan S."/>
            <person name="Lee S.L."/>
            <person name="Chao H."/>
            <person name="Dinh H."/>
            <person name="Han Y."/>
            <person name="Doddapaneni H."/>
            <person name="Worley K.C."/>
            <person name="Muzny D.M."/>
            <person name="Gibbs R.A."/>
            <person name="Richards S."/>
        </authorList>
    </citation>
    <scope>NUCLEOTIDE SEQUENCE</scope>
    <source>
        <strain evidence="14">HAZT.00-mixed</strain>
        <tissue evidence="14">Whole organism</tissue>
    </source>
</reference>
<dbReference type="GO" id="GO:0000819">
    <property type="term" value="P:sister chromatid segregation"/>
    <property type="evidence" value="ECO:0007669"/>
    <property type="project" value="TreeGrafter"/>
</dbReference>
<proteinExistence type="inferred from homology"/>
<comment type="cofactor">
    <cofactor evidence="2">
        <name>Ca(2+)</name>
        <dbReference type="ChEBI" id="CHEBI:29108"/>
    </cofactor>
</comment>
<evidence type="ECO:0000256" key="1">
    <source>
        <dbReference type="ARBA" id="ARBA00000185"/>
    </source>
</evidence>
<dbReference type="InterPro" id="IPR013759">
    <property type="entry name" value="Topo_IIA_B_C"/>
</dbReference>
<comment type="similarity">
    <text evidence="4">Belongs to the type II topoisomerase family.</text>
</comment>
<dbReference type="GO" id="GO:0006265">
    <property type="term" value="P:DNA topological change"/>
    <property type="evidence" value="ECO:0007669"/>
    <property type="project" value="InterPro"/>
</dbReference>
<dbReference type="InterPro" id="IPR013758">
    <property type="entry name" value="Topo_IIA_A/C_ab"/>
</dbReference>
<dbReference type="Gene3D" id="3.40.50.670">
    <property type="match status" value="1"/>
</dbReference>
<dbReference type="InterPro" id="IPR014721">
    <property type="entry name" value="Ribsml_uS5_D2-typ_fold_subgr"/>
</dbReference>
<dbReference type="PRINTS" id="PR00418">
    <property type="entry name" value="TPI2FAMILY"/>
</dbReference>
<evidence type="ECO:0000256" key="9">
    <source>
        <dbReference type="ARBA" id="ARBA00023125"/>
    </source>
</evidence>
<evidence type="ECO:0000259" key="13">
    <source>
        <dbReference type="PROSITE" id="PS52040"/>
    </source>
</evidence>
<comment type="catalytic activity">
    <reaction evidence="1">
        <text>ATP-dependent breakage, passage and rejoining of double-stranded DNA.</text>
        <dbReference type="EC" id="5.6.2.2"/>
    </reaction>
</comment>
<dbReference type="InterPro" id="IPR020568">
    <property type="entry name" value="Ribosomal_Su5_D2-typ_SF"/>
</dbReference>
<evidence type="ECO:0000313" key="14">
    <source>
        <dbReference type="EMBL" id="KAA0195162.1"/>
    </source>
</evidence>
<dbReference type="Gene3D" id="3.90.199.10">
    <property type="entry name" value="Topoisomerase II, domain 5"/>
    <property type="match status" value="1"/>
</dbReference>
<keyword evidence="6" id="KW-0547">Nucleotide-binding</keyword>
<evidence type="ECO:0000256" key="4">
    <source>
        <dbReference type="ARBA" id="ARBA00011080"/>
    </source>
</evidence>
<evidence type="ECO:0000256" key="6">
    <source>
        <dbReference type="ARBA" id="ARBA00022741"/>
    </source>
</evidence>
<dbReference type="InterPro" id="IPR013760">
    <property type="entry name" value="Topo_IIA-like_dom_sf"/>
</dbReference>
<feature type="compositionally biased region" description="Basic and acidic residues" evidence="12">
    <location>
        <begin position="321"/>
        <end position="336"/>
    </location>
</feature>
<organism evidence="14">
    <name type="scientific">Hyalella azteca</name>
    <name type="common">Amphipod</name>
    <dbReference type="NCBI Taxonomy" id="294128"/>
    <lineage>
        <taxon>Eukaryota</taxon>
        <taxon>Metazoa</taxon>
        <taxon>Ecdysozoa</taxon>
        <taxon>Arthropoda</taxon>
        <taxon>Crustacea</taxon>
        <taxon>Multicrustacea</taxon>
        <taxon>Malacostraca</taxon>
        <taxon>Eumalacostraca</taxon>
        <taxon>Peracarida</taxon>
        <taxon>Amphipoda</taxon>
        <taxon>Senticaudata</taxon>
        <taxon>Talitrida</taxon>
        <taxon>Talitroidea</taxon>
        <taxon>Hyalellidae</taxon>
        <taxon>Hyalella</taxon>
    </lineage>
</organism>
<comment type="caution">
    <text evidence="14">The sequence shown here is derived from an EMBL/GenBank/DDBJ whole genome shotgun (WGS) entry which is preliminary data.</text>
</comment>
<gene>
    <name evidence="14" type="ORF">HAZT_HAZT010909</name>
</gene>
<evidence type="ECO:0000256" key="3">
    <source>
        <dbReference type="ARBA" id="ARBA00001946"/>
    </source>
</evidence>
<keyword evidence="8" id="KW-0799">Topoisomerase</keyword>
<evidence type="ECO:0000256" key="12">
    <source>
        <dbReference type="SAM" id="MobiDB-lite"/>
    </source>
</evidence>
<dbReference type="Gene3D" id="3.30.1490.30">
    <property type="match status" value="1"/>
</dbReference>
<dbReference type="Pfam" id="PF00521">
    <property type="entry name" value="DNA_topoisoIV"/>
    <property type="match status" value="1"/>
</dbReference>
<evidence type="ECO:0000256" key="11">
    <source>
        <dbReference type="PROSITE-ProRule" id="PRU01384"/>
    </source>
</evidence>
<dbReference type="GO" id="GO:0003677">
    <property type="term" value="F:DNA binding"/>
    <property type="evidence" value="ECO:0007669"/>
    <property type="project" value="UniProtKB-UniRule"/>
</dbReference>
<name>A0A6A0H0X6_HYAAZ</name>
<evidence type="ECO:0000256" key="8">
    <source>
        <dbReference type="ARBA" id="ARBA00023029"/>
    </source>
</evidence>
<dbReference type="SUPFAM" id="SSF56719">
    <property type="entry name" value="Type II DNA topoisomerase"/>
    <property type="match status" value="1"/>
</dbReference>
<dbReference type="SMART" id="SM00433">
    <property type="entry name" value="TOP2c"/>
    <property type="match status" value="1"/>
</dbReference>
<dbReference type="Gene3D" id="3.30.230.10">
    <property type="match status" value="1"/>
</dbReference>
<dbReference type="InterPro" id="IPR001241">
    <property type="entry name" value="Topo_IIA"/>
</dbReference>
<reference evidence="14" key="1">
    <citation type="submission" date="2014-08" db="EMBL/GenBank/DDBJ databases">
        <authorList>
            <person name="Murali S."/>
            <person name="Richards S."/>
            <person name="Bandaranaike D."/>
            <person name="Bellair M."/>
            <person name="Blankenburg K."/>
            <person name="Chao H."/>
            <person name="Dinh H."/>
            <person name="Doddapaneni H."/>
            <person name="Dugan-Rocha S."/>
            <person name="Elkadiri S."/>
            <person name="Gnanaolivu R."/>
            <person name="Hughes D."/>
            <person name="Lee S."/>
            <person name="Li M."/>
            <person name="Ming W."/>
            <person name="Munidasa M."/>
            <person name="Muniz J."/>
            <person name="Nguyen L."/>
            <person name="Osuji N."/>
            <person name="Pu L.-L."/>
            <person name="Puazo M."/>
            <person name="Skinner E."/>
            <person name="Qu C."/>
            <person name="Quiroz J."/>
            <person name="Raj R."/>
            <person name="Weissenberger G."/>
            <person name="Xin Y."/>
            <person name="Zou X."/>
            <person name="Han Y."/>
            <person name="Worley K."/>
            <person name="Muzny D."/>
            <person name="Gibbs R."/>
        </authorList>
    </citation>
    <scope>NUCLEOTIDE SEQUENCE</scope>
    <source>
        <strain evidence="14">HAZT.00-mixed</strain>
        <tissue evidence="14">Whole organism</tissue>
    </source>
</reference>
<dbReference type="GO" id="GO:0005524">
    <property type="term" value="F:ATP binding"/>
    <property type="evidence" value="ECO:0007669"/>
    <property type="project" value="UniProtKB-KW"/>
</dbReference>
<comment type="caution">
    <text evidence="11">Lacks conserved residue(s) required for the propagation of feature annotation.</text>
</comment>
<dbReference type="AlphaFoldDB" id="A0A6A0H0X6"/>
<dbReference type="PANTHER" id="PTHR10169">
    <property type="entry name" value="DNA TOPOISOMERASE/GYRASE"/>
    <property type="match status" value="1"/>
</dbReference>
<dbReference type="GO" id="GO:0003918">
    <property type="term" value="F:DNA topoisomerase type II (double strand cut, ATP-hydrolyzing) activity"/>
    <property type="evidence" value="ECO:0007669"/>
    <property type="project" value="UniProtKB-EC"/>
</dbReference>
<feature type="region of interest" description="Disordered" evidence="12">
    <location>
        <begin position="321"/>
        <end position="340"/>
    </location>
</feature>
<dbReference type="InterPro" id="IPR050634">
    <property type="entry name" value="DNA_Topoisomerase_II"/>
</dbReference>
<dbReference type="EC" id="5.6.2.2" evidence="5"/>
<dbReference type="EMBL" id="JQDR03009816">
    <property type="protein sequence ID" value="KAA0195162.1"/>
    <property type="molecule type" value="Genomic_DNA"/>
</dbReference>
<accession>A0A6A0H0X6</accession>
<dbReference type="GO" id="GO:0000712">
    <property type="term" value="P:resolution of meiotic recombination intermediates"/>
    <property type="evidence" value="ECO:0007669"/>
    <property type="project" value="TreeGrafter"/>
</dbReference>
<sequence>MIVNTLQETLSKNDKSGVQIENDQIKNHLWVFVNAQIVKPEFESLSKETVTLQQKSFYKFKLSLSNKFVTAVGKSGIVEFASAKLKQFEKKRAGNATSKHLLVDANNAGNGSKCTLILTESKAVAAFAISGLSEEQRDNYGIYNLRTKFVYSREGTSKMNENIQVGNLVKAIGLEYNKRYKYSEEIKTLRYQHIMLMTTHASMSASCVINFIHDNWPCIIQLPFISAFKAPIVKAAKLTEKLCFFSQRKYEEWKSNKNDWRTYKIKYYKDLGAHSAQEAKEYFRELPRHRIMLKYDEVQDDRTIQMAFCKNKADQRKEIEDDFMKKESERRRKSEPPETIYETTGSVNFSDFVRSELELSVYADNERSIPSLVDGLKPGQRKVMFTCIKRNDQVEVNVAQLAGSVTEHTAYHQDEASLSIISLAQNFVGSNNVNLLEPIGG</sequence>
<dbReference type="FunFam" id="3.40.50.670:FF:000001">
    <property type="entry name" value="DNA topoisomerase 2"/>
    <property type="match status" value="1"/>
</dbReference>
<dbReference type="SUPFAM" id="SSF54211">
    <property type="entry name" value="Ribosomal protein S5 domain 2-like"/>
    <property type="match status" value="1"/>
</dbReference>
<protein>
    <recommendedName>
        <fullName evidence="5">DNA topoisomerase (ATP-hydrolyzing)</fullName>
        <ecNumber evidence="5">5.6.2.2</ecNumber>
    </recommendedName>
</protein>
<feature type="domain" description="Topo IIA-type catalytic" evidence="13">
    <location>
        <begin position="369"/>
        <end position="441"/>
    </location>
</feature>
<dbReference type="PRINTS" id="PR01158">
    <property type="entry name" value="TOPISMRASEII"/>
</dbReference>
<dbReference type="Pfam" id="PF16898">
    <property type="entry name" value="TOPRIM_C"/>
    <property type="match status" value="1"/>
</dbReference>